<evidence type="ECO:0000256" key="1">
    <source>
        <dbReference type="ARBA" id="ARBA00004604"/>
    </source>
</evidence>
<feature type="compositionally biased region" description="Basic residues" evidence="5">
    <location>
        <begin position="89"/>
        <end position="98"/>
    </location>
</feature>
<protein>
    <submittedName>
        <fullName evidence="6">Nucleolar protein 12</fullName>
    </submittedName>
</protein>
<comment type="subcellular location">
    <subcellularLocation>
        <location evidence="1">Nucleus</location>
        <location evidence="1">Nucleolus</location>
    </subcellularLocation>
</comment>
<dbReference type="STRING" id="59895.A0A103XU68"/>
<feature type="non-terminal residue" evidence="6">
    <location>
        <position position="1"/>
    </location>
</feature>
<reference evidence="6 7" key="1">
    <citation type="journal article" date="2016" name="Sci. Rep.">
        <title>The genome sequence of the outbreeding globe artichoke constructed de novo incorporating a phase-aware low-pass sequencing strategy of F1 progeny.</title>
        <authorList>
            <person name="Scaglione D."/>
            <person name="Reyes-Chin-Wo S."/>
            <person name="Acquadro A."/>
            <person name="Froenicke L."/>
            <person name="Portis E."/>
            <person name="Beitel C."/>
            <person name="Tirone M."/>
            <person name="Mauro R."/>
            <person name="Lo Monaco A."/>
            <person name="Mauromicale G."/>
            <person name="Faccioli P."/>
            <person name="Cattivelli L."/>
            <person name="Rieseberg L."/>
            <person name="Michelmore R."/>
            <person name="Lanteri S."/>
        </authorList>
    </citation>
    <scope>NUCLEOTIDE SEQUENCE [LARGE SCALE GENOMIC DNA]</scope>
    <source>
        <strain evidence="6">2C</strain>
    </source>
</reference>
<comment type="similarity">
    <text evidence="2">Belongs to the RRP17 family.</text>
</comment>
<proteinExistence type="inferred from homology"/>
<dbReference type="Gramene" id="KVH96913">
    <property type="protein sequence ID" value="KVH96913"/>
    <property type="gene ID" value="Ccrd_000995"/>
</dbReference>
<keyword evidence="7" id="KW-1185">Reference proteome</keyword>
<dbReference type="GO" id="GO:0019843">
    <property type="term" value="F:rRNA binding"/>
    <property type="evidence" value="ECO:0007669"/>
    <property type="project" value="TreeGrafter"/>
</dbReference>
<keyword evidence="3" id="KW-0175">Coiled coil</keyword>
<evidence type="ECO:0000256" key="3">
    <source>
        <dbReference type="ARBA" id="ARBA00023054"/>
    </source>
</evidence>
<feature type="region of interest" description="Disordered" evidence="5">
    <location>
        <begin position="89"/>
        <end position="232"/>
    </location>
</feature>
<feature type="compositionally biased region" description="Polar residues" evidence="5">
    <location>
        <begin position="144"/>
        <end position="153"/>
    </location>
</feature>
<gene>
    <name evidence="6" type="ORF">Ccrd_000995</name>
</gene>
<evidence type="ECO:0000256" key="2">
    <source>
        <dbReference type="ARBA" id="ARBA00007175"/>
    </source>
</evidence>
<dbReference type="OMA" id="MYDNGDM"/>
<evidence type="ECO:0000313" key="6">
    <source>
        <dbReference type="EMBL" id="KVH96913.1"/>
    </source>
</evidence>
<feature type="compositionally biased region" description="Basic residues" evidence="5">
    <location>
        <begin position="198"/>
        <end position="225"/>
    </location>
</feature>
<dbReference type="InterPro" id="IPR019186">
    <property type="entry name" value="Nucleolar_protein_12"/>
</dbReference>
<dbReference type="GO" id="GO:0005730">
    <property type="term" value="C:nucleolus"/>
    <property type="evidence" value="ECO:0007669"/>
    <property type="project" value="UniProtKB-SubCell"/>
</dbReference>
<dbReference type="PANTHER" id="PTHR14577:SF0">
    <property type="entry name" value="NUCLEOLAR PROTEIN 12"/>
    <property type="match status" value="1"/>
</dbReference>
<sequence>YIYIYLLSNGVFNRLEPSIRRANQKQKPWLVLKGFAICSPPAGRAMEVEGDESQQHVVQARHIKKRALKNKALSVSFSEKDLSDFVTGFHKRKKKRRKEAQNQQQEALRRKPAPNPDAESNENDEVKEAEGKEEEVEEEEEHLTSVSGTQVYETGSVKVMVTTSEISREDDSLNGNLRAAEIPKLTPASEKKLNLPVIKKKPFKKVEKRRSRPKTQTKRDKRKGKNKNETRR</sequence>
<evidence type="ECO:0000256" key="4">
    <source>
        <dbReference type="ARBA" id="ARBA00023242"/>
    </source>
</evidence>
<feature type="compositionally biased region" description="Acidic residues" evidence="5">
    <location>
        <begin position="131"/>
        <end position="141"/>
    </location>
</feature>
<keyword evidence="4" id="KW-0539">Nucleus</keyword>
<accession>A0A103XU68</accession>
<evidence type="ECO:0000256" key="5">
    <source>
        <dbReference type="SAM" id="MobiDB-lite"/>
    </source>
</evidence>
<comment type="caution">
    <text evidence="6">The sequence shown here is derived from an EMBL/GenBank/DDBJ whole genome shotgun (WGS) entry which is preliminary data.</text>
</comment>
<evidence type="ECO:0000313" key="7">
    <source>
        <dbReference type="Proteomes" id="UP000243975"/>
    </source>
</evidence>
<name>A0A103XU68_CYNCS</name>
<dbReference type="EMBL" id="LEKV01004087">
    <property type="protein sequence ID" value="KVH96913.1"/>
    <property type="molecule type" value="Genomic_DNA"/>
</dbReference>
<dbReference type="PANTHER" id="PTHR14577">
    <property type="entry name" value="NUCLEOLAR PROTEIN 12"/>
    <property type="match status" value="1"/>
</dbReference>
<organism evidence="6 7">
    <name type="scientific">Cynara cardunculus var. scolymus</name>
    <name type="common">Globe artichoke</name>
    <name type="synonym">Cynara scolymus</name>
    <dbReference type="NCBI Taxonomy" id="59895"/>
    <lineage>
        <taxon>Eukaryota</taxon>
        <taxon>Viridiplantae</taxon>
        <taxon>Streptophyta</taxon>
        <taxon>Embryophyta</taxon>
        <taxon>Tracheophyta</taxon>
        <taxon>Spermatophyta</taxon>
        <taxon>Magnoliopsida</taxon>
        <taxon>eudicotyledons</taxon>
        <taxon>Gunneridae</taxon>
        <taxon>Pentapetalae</taxon>
        <taxon>asterids</taxon>
        <taxon>campanulids</taxon>
        <taxon>Asterales</taxon>
        <taxon>Asteraceae</taxon>
        <taxon>Carduoideae</taxon>
        <taxon>Cardueae</taxon>
        <taxon>Carduinae</taxon>
        <taxon>Cynara</taxon>
    </lineage>
</organism>
<dbReference type="AlphaFoldDB" id="A0A103XU68"/>
<dbReference type="Pfam" id="PF09805">
    <property type="entry name" value="Nop25"/>
    <property type="match status" value="1"/>
</dbReference>
<dbReference type="Proteomes" id="UP000243975">
    <property type="component" value="Unassembled WGS sequence"/>
</dbReference>